<feature type="compositionally biased region" description="Low complexity" evidence="2">
    <location>
        <begin position="1277"/>
        <end position="1286"/>
    </location>
</feature>
<evidence type="ECO:0000256" key="2">
    <source>
        <dbReference type="SAM" id="MobiDB-lite"/>
    </source>
</evidence>
<feature type="compositionally biased region" description="Low complexity" evidence="2">
    <location>
        <begin position="456"/>
        <end position="505"/>
    </location>
</feature>
<dbReference type="GO" id="GO:0031267">
    <property type="term" value="F:small GTPase binding"/>
    <property type="evidence" value="ECO:0007669"/>
    <property type="project" value="InterPro"/>
</dbReference>
<feature type="compositionally biased region" description="Polar residues" evidence="2">
    <location>
        <begin position="199"/>
        <end position="215"/>
    </location>
</feature>
<feature type="domain" description="GBD/FH3" evidence="4">
    <location>
        <begin position="621"/>
        <end position="1003"/>
    </location>
</feature>
<feature type="region of interest" description="Disordered" evidence="2">
    <location>
        <begin position="1192"/>
        <end position="1220"/>
    </location>
</feature>
<dbReference type="InterPro" id="IPR042201">
    <property type="entry name" value="FH2_Formin_sf"/>
</dbReference>
<reference evidence="6 7" key="1">
    <citation type="journal article" date="2018" name="BMC Genomics">
        <title>The genome of Naegleria lovaniensis, the basis for a comparative approach to unravel pathogenicity factors of the human pathogenic amoeba N. fowleri.</title>
        <authorList>
            <person name="Liechti N."/>
            <person name="Schurch N."/>
            <person name="Bruggmann R."/>
            <person name="Wittwer M."/>
        </authorList>
    </citation>
    <scope>NUCLEOTIDE SEQUENCE [LARGE SCALE GENOMIC DNA]</scope>
    <source>
        <strain evidence="6 7">ATCC 30569</strain>
    </source>
</reference>
<sequence>MSSKRPLSTEDKSFIREWLETVTGLKFVDPNNFHSSLKDGVILCELIVKLRGLKYANYQKEVHGVSFKEMENIAFFIQNVQKIGVKCEWTIRALHKNSDLDAVLRTVIDLSKHFENKFRNSNTISSTRKSNNTLSGLDSNPTSTTTTTTATTTVVVDSEEVFAGPFLKLPIIFKQPSNQTAEVNTSVPFGRSMLRKVTTKSSQDPQQTSMTTSEKSTIVSTLSSTPTTPSSTPSSTGGDTLNATNAAVAVSSTHVSTPHSSVSTPKTPRSGSGIVTNSTTSLTGVGVGTTHPPSSQLETKTTMTPSPLNNNNINKEELSKTTQSSSGSTTQSLKSNLFHNNGANTEPQQQQWTLPKLRPTNSGNNLKEQANNNQCTTTTTTPSTQASASTTTATNTTTTTTTLNQPQTTPQEFSASRLRPVSTRVSVANVSELHAVLDQQQQQPSQGSSFPNVQLKSTKNSNNSQSTDSASTTATTTITNGSATTMTSNNTGTSSSVASNSNNNTIHVTLKPTQPKDTTNSNNTTTTTTTSTSNHTGFKLPTLKPVVKDNNGSQNNHTSHSSSNTLPFTAALRKTDSPILHSGGNHTPQESTTPSTTPSTTTTPTSNNNNTPTSSSPVLTIKTNTSSSSNRNPTTASLSSPILSSFLHANDETSSSISEEDSDDEDDMSNDQGIAYNIKKLKDQVTNQHPSAEYLYSLYKLLEKKSERWSHRFADQEKGVQYLGEIISTMNQKRYRSVNEKTVQERALKCCHVLIDKGIMEPFIKYPTTVAAMAMMIDSKDGAKIRMMALEILSLICTHGEQGFWAVLEALNRYKIEKKEPKRFHDLIDCLKTERDEKLKTFSLMLLNSLINTPQDSYIRILIRNEMKQVGLEEVVDQLSNDLQHDRIKDENLKEQIKVFEEEMMIGMIEREQAQITEDVDSQNGKLSMDLKNESDPLKLMKLLILRLGASTGTSHLVSILQQFLFFSMRDQNDPKFENALSTSWKNLESTIKTMVQACTMKGDAGIIEDIAKKEKNANFEKQKQTTKITNLSNSLEKANKEIEELKKQVETWKAMKIVKNNTTLSSPQLNQQASQDQTSNVPSNESETNTTTLTTTTTTNNNNTSHTTTIEHVNSLSTHASSSSSPSLSPSSSIPFDHTELFTKEMEELKQHMKIQSDQIHALDSENTHLKTQLKELEEQLEEARRVNFKASLQQTSSGGSGSSNMGTRSPSLHQVDTSLSSSNIVPHVLDRSNMNQDEHGFKPPPPPPSLQTSSSPSELPLTGGGIVPPPPPSPGSFYDPSSSIVPPPPPSSSPSMWSTTSTSTGHIPLPPNVVGVPILSKRNPLPELATRVPKTAVKNFYGTAISKQKVSSTCWVKSGIAASTKDIPLDADELEEVFSNAPRKNISEEEKKKKKEYVSFVEPQKGSALSILLGYIRLDYSEIRRAILEMDEEVLNAQVVDTLKDKMATTEELSLIEAYQGDADLLSPVDKFYLALREVPRLEGRLFCWAFRSKFQSEVSEVLSDLETVLAACTQILQSQKFKKLLSIILAIANFLNANSTSKRNAYGFTLSSLLKLQDTKTSDNKSTLLQYIAGYCAKHFPELLELKDDLVSIEDATRVSLIESDNEYRKLKNGFEQMERELQNEEWNKVSSHFKTSMSEFMESASRFLDDIDSILSKIDEKLRQIAEDFAEDEKTICKNPNELFSQLNTFVNSFRNSYDELVKQKEAEEKRKLKEKLKEEKKKQSAAFFANHTNMMKLKKSKANGAVAGGVAIFEQKMASSVQSPSSSLMVPPSTSNGLVDSSDAGMDVAAISTTPVDSSNSEILSENTRANDHASDEPPMTITHDSSALTVTQNHSDDSSLMSESEQALLQSRIRDRKKSIMSGAAFRERRMTRMSVMENNDNNN</sequence>
<feature type="compositionally biased region" description="Polar residues" evidence="2">
    <location>
        <begin position="291"/>
        <end position="313"/>
    </location>
</feature>
<feature type="region of interest" description="Disordered" evidence="2">
    <location>
        <begin position="1800"/>
        <end position="1828"/>
    </location>
</feature>
<feature type="compositionally biased region" description="Low complexity" evidence="2">
    <location>
        <begin position="550"/>
        <end position="565"/>
    </location>
</feature>
<dbReference type="PROSITE" id="PS50021">
    <property type="entry name" value="CH"/>
    <property type="match status" value="1"/>
</dbReference>
<evidence type="ECO:0000259" key="5">
    <source>
        <dbReference type="PROSITE" id="PS51444"/>
    </source>
</evidence>
<dbReference type="InterPro" id="IPR051425">
    <property type="entry name" value="Formin_Homology"/>
</dbReference>
<comment type="caution">
    <text evidence="6">The sequence shown here is derived from an EMBL/GenBank/DDBJ whole genome shotgun (WGS) entry which is preliminary data.</text>
</comment>
<dbReference type="Proteomes" id="UP000816034">
    <property type="component" value="Unassembled WGS sequence"/>
</dbReference>
<feature type="compositionally biased region" description="Low complexity" evidence="2">
    <location>
        <begin position="216"/>
        <end position="265"/>
    </location>
</feature>
<dbReference type="PANTHER" id="PTHR45725">
    <property type="entry name" value="FORMIN HOMOLOGY 2 FAMILY MEMBER"/>
    <property type="match status" value="1"/>
</dbReference>
<feature type="region of interest" description="Disordered" evidence="2">
    <location>
        <begin position="196"/>
        <end position="420"/>
    </location>
</feature>
<feature type="domain" description="Calponin-homology (CH)" evidence="3">
    <location>
        <begin position="9"/>
        <end position="115"/>
    </location>
</feature>
<dbReference type="InterPro" id="IPR001715">
    <property type="entry name" value="CH_dom"/>
</dbReference>
<dbReference type="InterPro" id="IPR010473">
    <property type="entry name" value="GTPase-bd"/>
</dbReference>
<dbReference type="SMART" id="SM00498">
    <property type="entry name" value="FH2"/>
    <property type="match status" value="1"/>
</dbReference>
<feature type="compositionally biased region" description="Low complexity" evidence="2">
    <location>
        <begin position="1295"/>
        <end position="1306"/>
    </location>
</feature>
<dbReference type="Pfam" id="PF02181">
    <property type="entry name" value="FH2"/>
    <property type="match status" value="1"/>
</dbReference>
<dbReference type="GO" id="GO:0003779">
    <property type="term" value="F:actin binding"/>
    <property type="evidence" value="ECO:0007669"/>
    <property type="project" value="InterPro"/>
</dbReference>
<dbReference type="PROSITE" id="PS51444">
    <property type="entry name" value="FH2"/>
    <property type="match status" value="1"/>
</dbReference>
<feature type="coiled-coil region" evidence="1">
    <location>
        <begin position="1022"/>
        <end position="1056"/>
    </location>
</feature>
<dbReference type="SUPFAM" id="SSF47576">
    <property type="entry name" value="Calponin-homology domain, CH-domain"/>
    <property type="match status" value="1"/>
</dbReference>
<evidence type="ECO:0000256" key="1">
    <source>
        <dbReference type="SAM" id="Coils"/>
    </source>
</evidence>
<feature type="compositionally biased region" description="Low complexity" evidence="2">
    <location>
        <begin position="275"/>
        <end position="290"/>
    </location>
</feature>
<keyword evidence="7" id="KW-1185">Reference proteome</keyword>
<dbReference type="InterPro" id="IPR011989">
    <property type="entry name" value="ARM-like"/>
</dbReference>
<dbReference type="Pfam" id="PF00307">
    <property type="entry name" value="CH"/>
    <property type="match status" value="1"/>
</dbReference>
<dbReference type="SMART" id="SM00033">
    <property type="entry name" value="CH"/>
    <property type="match status" value="1"/>
</dbReference>
<dbReference type="Gene3D" id="1.20.58.2220">
    <property type="entry name" value="Formin, FH2 domain"/>
    <property type="match status" value="1"/>
</dbReference>
<feature type="compositionally biased region" description="Polar residues" evidence="2">
    <location>
        <begin position="125"/>
        <end position="141"/>
    </location>
</feature>
<dbReference type="GeneID" id="68093331"/>
<organism evidence="6 7">
    <name type="scientific">Naegleria lovaniensis</name>
    <name type="common">Amoeba</name>
    <dbReference type="NCBI Taxonomy" id="51637"/>
    <lineage>
        <taxon>Eukaryota</taxon>
        <taxon>Discoba</taxon>
        <taxon>Heterolobosea</taxon>
        <taxon>Tetramitia</taxon>
        <taxon>Eutetramitia</taxon>
        <taxon>Vahlkampfiidae</taxon>
        <taxon>Naegleria</taxon>
    </lineage>
</organism>
<feature type="compositionally biased region" description="Low complexity" evidence="2">
    <location>
        <begin position="518"/>
        <end position="534"/>
    </location>
</feature>
<feature type="region of interest" description="Disordered" evidence="2">
    <location>
        <begin position="437"/>
        <end position="671"/>
    </location>
</feature>
<dbReference type="Gene3D" id="1.10.418.10">
    <property type="entry name" value="Calponin-like domain"/>
    <property type="match status" value="1"/>
</dbReference>
<feature type="compositionally biased region" description="Polar residues" evidence="2">
    <location>
        <begin position="1206"/>
        <end position="1220"/>
    </location>
</feature>
<dbReference type="RefSeq" id="XP_044552017.1">
    <property type="nucleotide sequence ID" value="XM_044698860.1"/>
</dbReference>
<dbReference type="GO" id="GO:0030036">
    <property type="term" value="P:actin cytoskeleton organization"/>
    <property type="evidence" value="ECO:0007669"/>
    <property type="project" value="InterPro"/>
</dbReference>
<accession>A0AA88GSE5</accession>
<feature type="compositionally biased region" description="Low complexity" evidence="2">
    <location>
        <begin position="439"/>
        <end position="449"/>
    </location>
</feature>
<feature type="compositionally biased region" description="Low complexity" evidence="2">
    <location>
        <begin position="1252"/>
        <end position="1263"/>
    </location>
</feature>
<feature type="compositionally biased region" description="Low complexity" evidence="2">
    <location>
        <begin position="1079"/>
        <end position="1109"/>
    </location>
</feature>
<dbReference type="SUPFAM" id="SSF101447">
    <property type="entry name" value="Formin homology 2 domain (FH2 domain)"/>
    <property type="match status" value="1"/>
</dbReference>
<dbReference type="InterPro" id="IPR036872">
    <property type="entry name" value="CH_dom_sf"/>
</dbReference>
<name>A0AA88GSE5_NAELO</name>
<feature type="compositionally biased region" description="Low complexity" evidence="2">
    <location>
        <begin position="320"/>
        <end position="335"/>
    </location>
</feature>
<keyword evidence="1" id="KW-0175">Coiled coil</keyword>
<dbReference type="SUPFAM" id="SSF48371">
    <property type="entry name" value="ARM repeat"/>
    <property type="match status" value="1"/>
</dbReference>
<dbReference type="InterPro" id="IPR014768">
    <property type="entry name" value="GBD/FH3_dom"/>
</dbReference>
<feature type="region of interest" description="Disordered" evidence="2">
    <location>
        <begin position="125"/>
        <end position="147"/>
    </location>
</feature>
<feature type="compositionally biased region" description="Low complexity" evidence="2">
    <location>
        <begin position="591"/>
        <end position="637"/>
    </location>
</feature>
<dbReference type="Pfam" id="PF06367">
    <property type="entry name" value="Drf_FH3"/>
    <property type="match status" value="1"/>
</dbReference>
<feature type="compositionally biased region" description="Low complexity" evidence="2">
    <location>
        <begin position="1116"/>
        <end position="1134"/>
    </location>
</feature>
<gene>
    <name evidence="6" type="ORF">C9374_000875</name>
</gene>
<feature type="coiled-coil region" evidence="1">
    <location>
        <begin position="1695"/>
        <end position="1731"/>
    </location>
</feature>
<feature type="coiled-coil region" evidence="1">
    <location>
        <begin position="1604"/>
        <end position="1631"/>
    </location>
</feature>
<dbReference type="EMBL" id="PYSW02000011">
    <property type="protein sequence ID" value="KAG2388025.1"/>
    <property type="molecule type" value="Genomic_DNA"/>
</dbReference>
<proteinExistence type="predicted"/>
<evidence type="ECO:0000313" key="7">
    <source>
        <dbReference type="Proteomes" id="UP000816034"/>
    </source>
</evidence>
<dbReference type="PANTHER" id="PTHR45725:SF1">
    <property type="entry name" value="DISHEVELLED ASSOCIATED ACTIVATOR OF MORPHOGENESIS, ISOFORM D"/>
    <property type="match status" value="1"/>
</dbReference>
<evidence type="ECO:0000259" key="4">
    <source>
        <dbReference type="PROSITE" id="PS51232"/>
    </source>
</evidence>
<feature type="compositionally biased region" description="Low complexity" evidence="2">
    <location>
        <begin position="371"/>
        <end position="411"/>
    </location>
</feature>
<dbReference type="SMART" id="SM01139">
    <property type="entry name" value="Drf_FH3"/>
    <property type="match status" value="1"/>
</dbReference>
<dbReference type="SMART" id="SM01140">
    <property type="entry name" value="Drf_GBD"/>
    <property type="match status" value="1"/>
</dbReference>
<dbReference type="InterPro" id="IPR015425">
    <property type="entry name" value="FH2_Formin"/>
</dbReference>
<protein>
    <submittedName>
        <fullName evidence="6">Uncharacterized protein</fullName>
    </submittedName>
</protein>
<feature type="compositionally biased region" description="Polar residues" evidence="2">
    <location>
        <begin position="1064"/>
        <end position="1078"/>
    </location>
</feature>
<dbReference type="Gene3D" id="1.25.10.10">
    <property type="entry name" value="Leucine-rich Repeat Variant"/>
    <property type="match status" value="1"/>
</dbReference>
<feature type="region of interest" description="Disordered" evidence="2">
    <location>
        <begin position="1236"/>
        <end position="1311"/>
    </location>
</feature>
<dbReference type="InterPro" id="IPR016024">
    <property type="entry name" value="ARM-type_fold"/>
</dbReference>
<evidence type="ECO:0000259" key="3">
    <source>
        <dbReference type="PROSITE" id="PS50021"/>
    </source>
</evidence>
<dbReference type="PROSITE" id="PS51232">
    <property type="entry name" value="GBD_FH3"/>
    <property type="match status" value="1"/>
</dbReference>
<feature type="compositionally biased region" description="Acidic residues" evidence="2">
    <location>
        <begin position="658"/>
        <end position="669"/>
    </location>
</feature>
<dbReference type="InterPro" id="IPR010472">
    <property type="entry name" value="FH3_dom"/>
</dbReference>
<feature type="domain" description="FH2" evidence="5">
    <location>
        <begin position="1329"/>
        <end position="1724"/>
    </location>
</feature>
<evidence type="ECO:0000313" key="6">
    <source>
        <dbReference type="EMBL" id="KAG2388025.1"/>
    </source>
</evidence>
<feature type="compositionally biased region" description="Polar residues" evidence="2">
    <location>
        <begin position="1800"/>
        <end position="1813"/>
    </location>
</feature>
<feature type="region of interest" description="Disordered" evidence="2">
    <location>
        <begin position="1064"/>
        <end position="1137"/>
    </location>
</feature>
<feature type="compositionally biased region" description="Polar residues" evidence="2">
    <location>
        <begin position="337"/>
        <end position="370"/>
    </location>
</feature>